<comment type="catalytic activity">
    <reaction evidence="9 11">
        <text>a plastoquinone + NADPH + (n+1) H(+)(in) = a plastoquinol + NADP(+) + n H(+)(out)</text>
        <dbReference type="Rhea" id="RHEA:42612"/>
        <dbReference type="Rhea" id="RHEA-COMP:9561"/>
        <dbReference type="Rhea" id="RHEA-COMP:9562"/>
        <dbReference type="ChEBI" id="CHEBI:15378"/>
        <dbReference type="ChEBI" id="CHEBI:17757"/>
        <dbReference type="ChEBI" id="CHEBI:57783"/>
        <dbReference type="ChEBI" id="CHEBI:58349"/>
        <dbReference type="ChEBI" id="CHEBI:62192"/>
    </reaction>
</comment>
<evidence type="ECO:0000256" key="8">
    <source>
        <dbReference type="ARBA" id="ARBA00023136"/>
    </source>
</evidence>
<evidence type="ECO:0000313" key="13">
    <source>
        <dbReference type="Proteomes" id="UP000035037"/>
    </source>
</evidence>
<dbReference type="GO" id="GO:0016655">
    <property type="term" value="F:oxidoreductase activity, acting on NAD(P)H, quinone or similar compound as acceptor"/>
    <property type="evidence" value="ECO:0007669"/>
    <property type="project" value="UniProtKB-UniRule"/>
</dbReference>
<evidence type="ECO:0000313" key="12">
    <source>
        <dbReference type="EMBL" id="KKZ10760.1"/>
    </source>
</evidence>
<comment type="similarity">
    <text evidence="11">Belongs to the complex I NdhM subunit family.</text>
</comment>
<gene>
    <name evidence="11" type="primary">ndhM</name>
    <name evidence="12" type="ORF">TQ37_08285</name>
</gene>
<keyword evidence="7 11" id="KW-0520">NAD</keyword>
<evidence type="ECO:0000256" key="5">
    <source>
        <dbReference type="ARBA" id="ARBA00022957"/>
    </source>
</evidence>
<dbReference type="InterPro" id="IPR018922">
    <property type="entry name" value="NdhM"/>
</dbReference>
<dbReference type="STRING" id="431041.FLM9_1125"/>
<evidence type="ECO:0000256" key="6">
    <source>
        <dbReference type="ARBA" id="ARBA00022967"/>
    </source>
</evidence>
<dbReference type="PATRIC" id="fig|1608419.3.peg.820"/>
<keyword evidence="4 11" id="KW-0521">NADP</keyword>
<sequence>MSPDQLPSMVKCTTRHVRIFSACVDDNGVLAPANDKLTLDVDPDNEFLWNDGALQQVQQRFREQVEACAGRPLNDYNLRRIGTTLENLIRQLLQSGTIAYNPDGRVMNYSMGLPYQDTPQPR</sequence>
<dbReference type="Proteomes" id="UP000035037">
    <property type="component" value="Unassembled WGS sequence"/>
</dbReference>
<dbReference type="AlphaFoldDB" id="A0A0G8ASA9"/>
<keyword evidence="5 11" id="KW-0618">Plastoquinone</keyword>
<evidence type="ECO:0000256" key="10">
    <source>
        <dbReference type="ARBA" id="ARBA00048026"/>
    </source>
</evidence>
<dbReference type="PANTHER" id="PTHR36900">
    <property type="entry name" value="NAD(P)H-QUINONE OXIDOREDUCTASE SUBUNIT M, CHLOROPLASTIC"/>
    <property type="match status" value="1"/>
</dbReference>
<proteinExistence type="inferred from homology"/>
<dbReference type="EC" id="7.1.1.-" evidence="11"/>
<keyword evidence="3 11" id="KW-0874">Quinone</keyword>
<accession>A0A0G8ASA9</accession>
<name>A0A0G8ASA9_9SYNE</name>
<dbReference type="Pfam" id="PF10664">
    <property type="entry name" value="NdhM"/>
    <property type="match status" value="1"/>
</dbReference>
<comment type="catalytic activity">
    <reaction evidence="10 11">
        <text>a plastoquinone + NADH + (n+1) H(+)(in) = a plastoquinol + NAD(+) + n H(+)(out)</text>
        <dbReference type="Rhea" id="RHEA:42608"/>
        <dbReference type="Rhea" id="RHEA-COMP:9561"/>
        <dbReference type="Rhea" id="RHEA-COMP:9562"/>
        <dbReference type="ChEBI" id="CHEBI:15378"/>
        <dbReference type="ChEBI" id="CHEBI:17757"/>
        <dbReference type="ChEBI" id="CHEBI:57540"/>
        <dbReference type="ChEBI" id="CHEBI:57945"/>
        <dbReference type="ChEBI" id="CHEBI:62192"/>
    </reaction>
</comment>
<keyword evidence="11" id="KW-0793">Thylakoid</keyword>
<keyword evidence="6 11" id="KW-1278">Translocase</keyword>
<dbReference type="PANTHER" id="PTHR36900:SF1">
    <property type="entry name" value="NAD(P)H-QUINONE OXIDOREDUCTASE SUBUNIT M, CHLOROPLASTIC"/>
    <property type="match status" value="1"/>
</dbReference>
<comment type="subunit">
    <text evidence="11">NDH-1 can be composed of about 15 different subunits; different subcomplexes with different compositions have been identified which probably have different functions.</text>
</comment>
<organism evidence="12 13">
    <name type="scientific">Candidatus Synechococcus spongiarum 15L</name>
    <dbReference type="NCBI Taxonomy" id="1608419"/>
    <lineage>
        <taxon>Bacteria</taxon>
        <taxon>Bacillati</taxon>
        <taxon>Cyanobacteriota</taxon>
        <taxon>Cyanophyceae</taxon>
        <taxon>Synechococcales</taxon>
        <taxon>Synechococcaceae</taxon>
        <taxon>Synechococcus</taxon>
    </lineage>
</organism>
<reference evidence="12 13" key="2">
    <citation type="submission" date="2015-05" db="EMBL/GenBank/DDBJ databases">
        <title>Lifestyle Evolution in Cyanobacterial Symbionts of Sponges.</title>
        <authorList>
            <person name="Burgsdorf I."/>
            <person name="Slaby B.M."/>
            <person name="Handley K.M."/>
            <person name="Haber M."/>
            <person name="Blom J."/>
            <person name="Marshall C.W."/>
            <person name="Gilbert J.A."/>
            <person name="Hentschel U."/>
            <person name="Steindler L."/>
        </authorList>
    </citation>
    <scope>NUCLEOTIDE SEQUENCE [LARGE SCALE GENOMIC DNA]</scope>
    <source>
        <strain evidence="12">15L</strain>
    </source>
</reference>
<evidence type="ECO:0000256" key="9">
    <source>
        <dbReference type="ARBA" id="ARBA00047726"/>
    </source>
</evidence>
<comment type="caution">
    <text evidence="12">The sequence shown here is derived from an EMBL/GenBank/DDBJ whole genome shotgun (WGS) entry which is preliminary data.</text>
</comment>
<reference evidence="12 13" key="1">
    <citation type="submission" date="2015-02" db="EMBL/GenBank/DDBJ databases">
        <authorList>
            <person name="Slaby B."/>
            <person name="Hentschel U."/>
        </authorList>
    </citation>
    <scope>NUCLEOTIDE SEQUENCE [LARGE SCALE GENOMIC DNA]</scope>
    <source>
        <strain evidence="12">15L</strain>
    </source>
</reference>
<keyword evidence="8 11" id="KW-0472">Membrane</keyword>
<evidence type="ECO:0000256" key="1">
    <source>
        <dbReference type="ARBA" id="ARBA00004170"/>
    </source>
</evidence>
<dbReference type="GO" id="GO:0031676">
    <property type="term" value="C:plasma membrane-derived thylakoid membrane"/>
    <property type="evidence" value="ECO:0007669"/>
    <property type="project" value="UniProtKB-SubCell"/>
</dbReference>
<comment type="subcellular location">
    <subcellularLocation>
        <location evidence="11">Cellular thylakoid membrane</location>
        <topology evidence="11">Peripheral membrane protein</topology>
        <orientation evidence="11">Cytoplasmic side</orientation>
    </subcellularLocation>
    <subcellularLocation>
        <location evidence="1">Membrane</location>
        <topology evidence="1">Peripheral membrane protein</topology>
    </subcellularLocation>
</comment>
<protein>
    <recommendedName>
        <fullName evidence="11">NAD(P)H-quinone oxidoreductase subunit M</fullName>
        <ecNumber evidence="11">7.1.1.-</ecNumber>
    </recommendedName>
    <alternativeName>
        <fullName evidence="11">NAD(P)H dehydrogenase I subunit M</fullName>
        <shortName evidence="11">NDH-1 subunit M</shortName>
        <shortName evidence="11">NDH-M</shortName>
    </alternativeName>
</protein>
<dbReference type="EMBL" id="JYFQ01000168">
    <property type="protein sequence ID" value="KKZ10760.1"/>
    <property type="molecule type" value="Genomic_DNA"/>
</dbReference>
<keyword evidence="2 11" id="KW-0813">Transport</keyword>
<dbReference type="HAMAP" id="MF_01352">
    <property type="entry name" value="NDH1_NDH1M"/>
    <property type="match status" value="1"/>
</dbReference>
<comment type="function">
    <text evidence="11">NDH-1 shuttles electrons from an unknown electron donor, via FMN and iron-sulfur (Fe-S) centers, to quinones in the respiratory and/or the photosynthetic chain. The immediate electron acceptor for the enzyme in this species is believed to be plastoquinone. Couples the redox reaction to proton translocation, and thus conserves the redox energy in a proton gradient. Cyanobacterial NDH-1 also plays a role in inorganic carbon-concentration.</text>
</comment>
<evidence type="ECO:0000256" key="11">
    <source>
        <dbReference type="HAMAP-Rule" id="MF_01352"/>
    </source>
</evidence>
<evidence type="ECO:0000256" key="4">
    <source>
        <dbReference type="ARBA" id="ARBA00022857"/>
    </source>
</evidence>
<dbReference type="GO" id="GO:0048038">
    <property type="term" value="F:quinone binding"/>
    <property type="evidence" value="ECO:0007669"/>
    <property type="project" value="UniProtKB-KW"/>
</dbReference>
<evidence type="ECO:0000256" key="3">
    <source>
        <dbReference type="ARBA" id="ARBA00022719"/>
    </source>
</evidence>
<evidence type="ECO:0000256" key="2">
    <source>
        <dbReference type="ARBA" id="ARBA00022448"/>
    </source>
</evidence>
<evidence type="ECO:0000256" key="7">
    <source>
        <dbReference type="ARBA" id="ARBA00023027"/>
    </source>
</evidence>